<organism evidence="2 3">
    <name type="scientific">Meloidogyne enterolobii</name>
    <name type="common">Root-knot nematode worm</name>
    <name type="synonym">Meloidogyne mayaguensis</name>
    <dbReference type="NCBI Taxonomy" id="390850"/>
    <lineage>
        <taxon>Eukaryota</taxon>
        <taxon>Metazoa</taxon>
        <taxon>Ecdysozoa</taxon>
        <taxon>Nematoda</taxon>
        <taxon>Chromadorea</taxon>
        <taxon>Rhabditida</taxon>
        <taxon>Tylenchina</taxon>
        <taxon>Tylenchomorpha</taxon>
        <taxon>Tylenchoidea</taxon>
        <taxon>Meloidogynidae</taxon>
        <taxon>Meloidogyninae</taxon>
        <taxon>Meloidogyne</taxon>
    </lineage>
</organism>
<feature type="region of interest" description="Disordered" evidence="1">
    <location>
        <begin position="345"/>
        <end position="364"/>
    </location>
</feature>
<accession>A0A6V7U907</accession>
<comment type="caution">
    <text evidence="2">The sequence shown here is derived from an EMBL/GenBank/DDBJ whole genome shotgun (WGS) entry which is preliminary data.</text>
</comment>
<protein>
    <submittedName>
        <fullName evidence="2">Uncharacterized protein</fullName>
    </submittedName>
</protein>
<dbReference type="AlphaFoldDB" id="A0A6V7U907"/>
<dbReference type="Proteomes" id="UP000580250">
    <property type="component" value="Unassembled WGS sequence"/>
</dbReference>
<evidence type="ECO:0000313" key="3">
    <source>
        <dbReference type="Proteomes" id="UP000580250"/>
    </source>
</evidence>
<name>A0A6V7U907_MELEN</name>
<gene>
    <name evidence="2" type="ORF">MENT_LOCUS9597</name>
</gene>
<proteinExistence type="predicted"/>
<evidence type="ECO:0000313" key="2">
    <source>
        <dbReference type="EMBL" id="CAD2149188.1"/>
    </source>
</evidence>
<reference evidence="2 3" key="1">
    <citation type="submission" date="2020-08" db="EMBL/GenBank/DDBJ databases">
        <authorList>
            <person name="Koutsovoulos G."/>
            <person name="Danchin GJ E."/>
        </authorList>
    </citation>
    <scope>NUCLEOTIDE SEQUENCE [LARGE SCALE GENOMIC DNA]</scope>
</reference>
<dbReference type="EMBL" id="CAJEWN010000043">
    <property type="protein sequence ID" value="CAD2149188.1"/>
    <property type="molecule type" value="Genomic_DNA"/>
</dbReference>
<feature type="region of interest" description="Disordered" evidence="1">
    <location>
        <begin position="229"/>
        <end position="252"/>
    </location>
</feature>
<feature type="compositionally biased region" description="Low complexity" evidence="1">
    <location>
        <begin position="232"/>
        <end position="249"/>
    </location>
</feature>
<sequence length="364" mass="41342">MEFLKHEIGEFTPDAKTESSIRRSAELYITTNPVFKAEREDITRQRLVFAAIVSDHYDVLFNGTSNERGPLWEEIRLFMIENGAATLVDKDWKYTGSCYWQNIRKESIRRMAKMKLGTVKQARPGQLELDRLVSTIIEKRGPGSLETVINHYGLAYIERESGSGNKVVDREIDDMPQEKPSTSLVISNHPVRHLKQLRNSASPDVFEEQNNQRFVNTQQSLDQVMKNTSMKTSVQNNQQQRQTSSPSTSHIAQPVKLIQNSSMSIDLSTNENQLSSSSPFNSQQLGISVTKTHSQLIAGGHSEMALEFETQLKQLINGYKAWMFDQLFQQQQGETEDESLIGYQQRQNQTGNGGSANDVKRPRL</sequence>
<evidence type="ECO:0000256" key="1">
    <source>
        <dbReference type="SAM" id="MobiDB-lite"/>
    </source>
</evidence>